<sequence length="63" mass="6725">MQNNGLTTLEEVINYTKAGGGCTACHEKIELALAEILAQPPQTPPAAASGKDPHWQSVVETHR</sequence>
<evidence type="ECO:0000313" key="4">
    <source>
        <dbReference type="Proteomes" id="UP000254863"/>
    </source>
</evidence>
<feature type="region of interest" description="Disordered" evidence="1">
    <location>
        <begin position="40"/>
        <end position="63"/>
    </location>
</feature>
<gene>
    <name evidence="3" type="primary">nifU_2</name>
    <name evidence="3" type="ORF">NCTC11685_05791</name>
</gene>
<evidence type="ECO:0000256" key="1">
    <source>
        <dbReference type="SAM" id="MobiDB-lite"/>
    </source>
</evidence>
<accession>A0A7H4PJB5</accession>
<dbReference type="AlphaFoldDB" id="A0A7H4PJB5"/>
<dbReference type="InterPro" id="IPR007419">
    <property type="entry name" value="BFD-like_2Fe2S-bd_dom"/>
</dbReference>
<reference evidence="3 4" key="1">
    <citation type="submission" date="2018-06" db="EMBL/GenBank/DDBJ databases">
        <authorList>
            <consortium name="Pathogen Informatics"/>
            <person name="Doyle S."/>
        </authorList>
    </citation>
    <scope>NUCLEOTIDE SEQUENCE [LARGE SCALE GENOMIC DNA]</scope>
    <source>
        <strain evidence="3 4">NCTC11685</strain>
    </source>
</reference>
<evidence type="ECO:0000313" key="3">
    <source>
        <dbReference type="EMBL" id="STW78488.1"/>
    </source>
</evidence>
<dbReference type="Proteomes" id="UP000254863">
    <property type="component" value="Unassembled WGS sequence"/>
</dbReference>
<feature type="domain" description="BFD-like [2Fe-2S]-binding" evidence="2">
    <location>
        <begin position="3"/>
        <end position="34"/>
    </location>
</feature>
<organism evidence="3 4">
    <name type="scientific">Klebsiella michiganensis</name>
    <dbReference type="NCBI Taxonomy" id="1134687"/>
    <lineage>
        <taxon>Bacteria</taxon>
        <taxon>Pseudomonadati</taxon>
        <taxon>Pseudomonadota</taxon>
        <taxon>Gammaproteobacteria</taxon>
        <taxon>Enterobacterales</taxon>
        <taxon>Enterobacteriaceae</taxon>
        <taxon>Klebsiella/Raoultella group</taxon>
        <taxon>Klebsiella</taxon>
    </lineage>
</organism>
<proteinExistence type="predicted"/>
<dbReference type="EMBL" id="UGMS01000003">
    <property type="protein sequence ID" value="STW78488.1"/>
    <property type="molecule type" value="Genomic_DNA"/>
</dbReference>
<comment type="caution">
    <text evidence="3">The sequence shown here is derived from an EMBL/GenBank/DDBJ whole genome shotgun (WGS) entry which is preliminary data.</text>
</comment>
<name>A0A7H4PJB5_9ENTR</name>
<dbReference type="Pfam" id="PF04324">
    <property type="entry name" value="Fer2_BFD"/>
    <property type="match status" value="1"/>
</dbReference>
<evidence type="ECO:0000259" key="2">
    <source>
        <dbReference type="Pfam" id="PF04324"/>
    </source>
</evidence>
<protein>
    <submittedName>
        <fullName evidence="3">Fe-S cluster assembly protein NifU</fullName>
    </submittedName>
</protein>